<dbReference type="EMBL" id="HBKQ01033582">
    <property type="protein sequence ID" value="CAE2254207.1"/>
    <property type="molecule type" value="Transcribed_RNA"/>
</dbReference>
<feature type="compositionally biased region" description="Polar residues" evidence="1">
    <location>
        <begin position="18"/>
        <end position="30"/>
    </location>
</feature>
<sequence>MPLHLLDPRPDPSHPQHRSVTNPVRMTSSCVLEDPLSGSIHAGSGHGSVGSESGHKSSLRKSIRSSVSGSFRVPRLSTNLGCEHLSVNKLRFSDLGLYGRDSEIKRLREVYDDVRLRKTRAQETYMDRRG</sequence>
<gene>
    <name evidence="2" type="ORF">OAUR00152_LOCUS22986</name>
</gene>
<proteinExistence type="predicted"/>
<reference evidence="2" key="1">
    <citation type="submission" date="2021-01" db="EMBL/GenBank/DDBJ databases">
        <authorList>
            <person name="Corre E."/>
            <person name="Pelletier E."/>
            <person name="Niang G."/>
            <person name="Scheremetjew M."/>
            <person name="Finn R."/>
            <person name="Kale V."/>
            <person name="Holt S."/>
            <person name="Cochrane G."/>
            <person name="Meng A."/>
            <person name="Brown T."/>
            <person name="Cohen L."/>
        </authorList>
    </citation>
    <scope>NUCLEOTIDE SEQUENCE</scope>
    <source>
        <strain evidence="2">Isolate 1302-5</strain>
    </source>
</reference>
<dbReference type="AlphaFoldDB" id="A0A7S4J6V1"/>
<protein>
    <submittedName>
        <fullName evidence="2">Uncharacterized protein</fullName>
    </submittedName>
</protein>
<organism evidence="2">
    <name type="scientific">Odontella aurita</name>
    <dbReference type="NCBI Taxonomy" id="265563"/>
    <lineage>
        <taxon>Eukaryota</taxon>
        <taxon>Sar</taxon>
        <taxon>Stramenopiles</taxon>
        <taxon>Ochrophyta</taxon>
        <taxon>Bacillariophyta</taxon>
        <taxon>Mediophyceae</taxon>
        <taxon>Biddulphiophycidae</taxon>
        <taxon>Eupodiscales</taxon>
        <taxon>Odontellaceae</taxon>
        <taxon>Odontella</taxon>
    </lineage>
</organism>
<feature type="region of interest" description="Disordered" evidence="1">
    <location>
        <begin position="1"/>
        <end position="69"/>
    </location>
</feature>
<name>A0A7S4J6V1_9STRA</name>
<accession>A0A7S4J6V1</accession>
<evidence type="ECO:0000256" key="1">
    <source>
        <dbReference type="SAM" id="MobiDB-lite"/>
    </source>
</evidence>
<feature type="compositionally biased region" description="Basic and acidic residues" evidence="1">
    <location>
        <begin position="1"/>
        <end position="14"/>
    </location>
</feature>
<evidence type="ECO:0000313" key="2">
    <source>
        <dbReference type="EMBL" id="CAE2254207.1"/>
    </source>
</evidence>